<keyword evidence="6" id="KW-0067">ATP-binding</keyword>
<evidence type="ECO:0000256" key="1">
    <source>
        <dbReference type="ARBA" id="ARBA00004123"/>
    </source>
</evidence>
<dbReference type="SMART" id="SM00487">
    <property type="entry name" value="DEXDc"/>
    <property type="match status" value="1"/>
</dbReference>
<dbReference type="InterPro" id="IPR044749">
    <property type="entry name" value="FANCM_DEXDc"/>
</dbReference>
<keyword evidence="4" id="KW-0378">Hydrolase</keyword>
<feature type="domain" description="Helicase ATP-binding" evidence="11">
    <location>
        <begin position="217"/>
        <end position="384"/>
    </location>
</feature>
<dbReference type="STRING" id="933852.A0A0C3BT21"/>
<sequence>MSDYDEYFDTIDEDDLAQVNAMEALRVIEEPSNKPMLTSTTPAIKSASSGTKTPGLDSDSAYFDLTLDDDELEELEAAAFRQLNGQAGPSRQSGPVRPLSASIQTDLYGRALPLASPSKQVQHRPVFGQKLKKTKFWDQTAFAKTGWKSTKPLKSKKGKGKAGDEDEDEESVDVDNLPAPYMPLTPIGRMSLQADRLSSREWIFPLNNPKRDYQFNIVRHSLFENCLVAIPTGVGKTFIAGCVMLNCKWFPEGKVIFVAPTKPLVAQQIEACHQSCGIPGTDAVELTGQIPRPIRAVHWQTKRVFYMTPQTLVNDLATGTCDPSKVALLVIDEAHKGTGDYAYAQIVRFMMATNPFFRILALTATPGSKPEAVQAIVDSLHISHIEIRNEGSMDVQPYLHKKTYLIPLRAAGILWYGDPLQVKDFMCTSKMRDLDASQKWAYSSLSTLGSLARILGYFMEFSVGMAYNSLQDLGQGIKKGAKKEASKPTQTKISRDTNYIATIQEIERQKNAKGAFPTHPKMEKLRTLAIQHFAGAELDEEEKAKPGTKPATSNTKMIVFCTYRDCVDEIVEMLNDQQPMIRAHRFIGQGTDKRGGKGVTQKAQIGVIKDFKAGKYNVIVSTSIGEEGLDIGEVDIIVCYDSQKAAIRMVQRVGRTGRKKDGKVEVLLAKGREEGNWTSALSSYKDVQQSIVRGTDLELYGDVKRLLPDDIDPKCVEMVMEIIPYEREDRKQNGVGGKSRQTSLKFDEAKAKKKGKRARQSDDDEEEEQEESPLKKKQKKFVDSDSEDSDDAKPPKRKTATKRAASTSKSQTKHTSNHTAVPVAGFVSAREVAQSFDDLDDDDLDPEKAIAKGRTKPQAPKPSKSKAPPKATIPKKATTSSTNPIPSKAAPSMSWLIGSDSEPETKPQPSKNKEPAPVLELSDFEDDSDIEVIEDIDPAPKQAGKVPAAPTPPRNLPSSSPSSSFQVLPGSYAASTRNRESGQQCKPTGTLGKSSTSQYDPTHETVDTRS</sequence>
<feature type="compositionally biased region" description="Basic and acidic residues" evidence="10">
    <location>
        <begin position="1001"/>
        <end position="1010"/>
    </location>
</feature>
<dbReference type="CDD" id="cd18801">
    <property type="entry name" value="SF2_C_FANCM_Hef"/>
    <property type="match status" value="1"/>
</dbReference>
<dbReference type="GO" id="GO:0043138">
    <property type="term" value="F:3'-5' DNA helicase activity"/>
    <property type="evidence" value="ECO:0007669"/>
    <property type="project" value="InterPro"/>
</dbReference>
<feature type="compositionally biased region" description="Polar residues" evidence="10">
    <location>
        <begin position="35"/>
        <end position="52"/>
    </location>
</feature>
<gene>
    <name evidence="13" type="ORF">M408DRAFT_5717</name>
</gene>
<dbReference type="GO" id="GO:0009378">
    <property type="term" value="F:four-way junction helicase activity"/>
    <property type="evidence" value="ECO:0007669"/>
    <property type="project" value="TreeGrafter"/>
</dbReference>
<dbReference type="GO" id="GO:0005634">
    <property type="term" value="C:nucleus"/>
    <property type="evidence" value="ECO:0007669"/>
    <property type="project" value="UniProtKB-SubCell"/>
</dbReference>
<evidence type="ECO:0000313" key="14">
    <source>
        <dbReference type="Proteomes" id="UP000054097"/>
    </source>
</evidence>
<dbReference type="InterPro" id="IPR014001">
    <property type="entry name" value="Helicase_ATP-bd"/>
</dbReference>
<comment type="subunit">
    <text evidence="9">Interacts with the MHF histone-fold complex to form the FANCM-MHF complex.</text>
</comment>
<organism evidence="13 14">
    <name type="scientific">Serendipita vermifera MAFF 305830</name>
    <dbReference type="NCBI Taxonomy" id="933852"/>
    <lineage>
        <taxon>Eukaryota</taxon>
        <taxon>Fungi</taxon>
        <taxon>Dikarya</taxon>
        <taxon>Basidiomycota</taxon>
        <taxon>Agaricomycotina</taxon>
        <taxon>Agaricomycetes</taxon>
        <taxon>Sebacinales</taxon>
        <taxon>Serendipitaceae</taxon>
        <taxon>Serendipita</taxon>
    </lineage>
</organism>
<comment type="similarity">
    <text evidence="2 9">Belongs to the DEAD box helicase family. DEAH subfamily. FANCM sub-subfamily.</text>
</comment>
<evidence type="ECO:0000256" key="10">
    <source>
        <dbReference type="SAM" id="MobiDB-lite"/>
    </source>
</evidence>
<dbReference type="InterPro" id="IPR027417">
    <property type="entry name" value="P-loop_NTPase"/>
</dbReference>
<feature type="compositionally biased region" description="Basic residues" evidence="10">
    <location>
        <begin position="151"/>
        <end position="160"/>
    </location>
</feature>
<dbReference type="GO" id="GO:0036297">
    <property type="term" value="P:interstrand cross-link repair"/>
    <property type="evidence" value="ECO:0007669"/>
    <property type="project" value="UniProtKB-ARBA"/>
</dbReference>
<comment type="subcellular location">
    <subcellularLocation>
        <location evidence="1 9">Nucleus</location>
    </subcellularLocation>
</comment>
<evidence type="ECO:0000256" key="6">
    <source>
        <dbReference type="ARBA" id="ARBA00022840"/>
    </source>
</evidence>
<dbReference type="EC" id="3.6.4.12" evidence="9"/>
<feature type="compositionally biased region" description="Low complexity" evidence="10">
    <location>
        <begin position="856"/>
        <end position="882"/>
    </location>
</feature>
<dbReference type="SUPFAM" id="SSF52540">
    <property type="entry name" value="P-loop containing nucleoside triphosphate hydrolases"/>
    <property type="match status" value="1"/>
</dbReference>
<feature type="region of interest" description="Disordered" evidence="10">
    <location>
        <begin position="150"/>
        <end position="176"/>
    </location>
</feature>
<dbReference type="AlphaFoldDB" id="A0A0C3BT21"/>
<feature type="domain" description="Helicase C-terminal" evidence="12">
    <location>
        <begin position="547"/>
        <end position="707"/>
    </location>
</feature>
<dbReference type="CDD" id="cd18033">
    <property type="entry name" value="DEXDc_FANCM"/>
    <property type="match status" value="1"/>
</dbReference>
<dbReference type="Pfam" id="PF00270">
    <property type="entry name" value="DEAD"/>
    <property type="match status" value="1"/>
</dbReference>
<dbReference type="HOGENOM" id="CLU_002513_5_0_1"/>
<dbReference type="InterPro" id="IPR001650">
    <property type="entry name" value="Helicase_C-like"/>
</dbReference>
<reference evidence="14" key="2">
    <citation type="submission" date="2015-01" db="EMBL/GenBank/DDBJ databases">
        <title>Evolutionary Origins and Diversification of the Mycorrhizal Mutualists.</title>
        <authorList>
            <consortium name="DOE Joint Genome Institute"/>
            <consortium name="Mycorrhizal Genomics Consortium"/>
            <person name="Kohler A."/>
            <person name="Kuo A."/>
            <person name="Nagy L.G."/>
            <person name="Floudas D."/>
            <person name="Copeland A."/>
            <person name="Barry K.W."/>
            <person name="Cichocki N."/>
            <person name="Veneault-Fourrey C."/>
            <person name="LaButti K."/>
            <person name="Lindquist E.A."/>
            <person name="Lipzen A."/>
            <person name="Lundell T."/>
            <person name="Morin E."/>
            <person name="Murat C."/>
            <person name="Riley R."/>
            <person name="Ohm R."/>
            <person name="Sun H."/>
            <person name="Tunlid A."/>
            <person name="Henrissat B."/>
            <person name="Grigoriev I.V."/>
            <person name="Hibbett D.S."/>
            <person name="Martin F."/>
        </authorList>
    </citation>
    <scope>NUCLEOTIDE SEQUENCE [LARGE SCALE GENOMIC DNA]</scope>
    <source>
        <strain evidence="14">MAFF 305830</strain>
    </source>
</reference>
<dbReference type="InterPro" id="IPR039686">
    <property type="entry name" value="FANCM/Mph1-like_ID"/>
</dbReference>
<feature type="compositionally biased region" description="Acidic residues" evidence="10">
    <location>
        <begin position="164"/>
        <end position="173"/>
    </location>
</feature>
<name>A0A0C3BT21_SERVB</name>
<feature type="region of interest" description="Disordered" evidence="10">
    <location>
        <begin position="730"/>
        <end position="1010"/>
    </location>
</feature>
<evidence type="ECO:0000313" key="13">
    <source>
        <dbReference type="EMBL" id="KIM34521.1"/>
    </source>
</evidence>
<dbReference type="GO" id="GO:0000400">
    <property type="term" value="F:four-way junction DNA binding"/>
    <property type="evidence" value="ECO:0007669"/>
    <property type="project" value="TreeGrafter"/>
</dbReference>
<dbReference type="PROSITE" id="PS51192">
    <property type="entry name" value="HELICASE_ATP_BIND_1"/>
    <property type="match status" value="1"/>
</dbReference>
<dbReference type="Pfam" id="PF00271">
    <property type="entry name" value="Helicase_C"/>
    <property type="match status" value="1"/>
</dbReference>
<evidence type="ECO:0000256" key="8">
    <source>
        <dbReference type="ARBA" id="ARBA00047995"/>
    </source>
</evidence>
<dbReference type="GO" id="GO:0016887">
    <property type="term" value="F:ATP hydrolysis activity"/>
    <property type="evidence" value="ECO:0007669"/>
    <property type="project" value="RHEA"/>
</dbReference>
<comment type="catalytic activity">
    <reaction evidence="8 9">
        <text>ATP + H2O = ADP + phosphate + H(+)</text>
        <dbReference type="Rhea" id="RHEA:13065"/>
        <dbReference type="ChEBI" id="CHEBI:15377"/>
        <dbReference type="ChEBI" id="CHEBI:15378"/>
        <dbReference type="ChEBI" id="CHEBI:30616"/>
        <dbReference type="ChEBI" id="CHEBI:43474"/>
        <dbReference type="ChEBI" id="CHEBI:456216"/>
        <dbReference type="EC" id="3.6.4.12"/>
    </reaction>
</comment>
<dbReference type="Gene3D" id="3.40.50.300">
    <property type="entry name" value="P-loop containing nucleotide triphosphate hydrolases"/>
    <property type="match status" value="2"/>
</dbReference>
<dbReference type="Proteomes" id="UP000054097">
    <property type="component" value="Unassembled WGS sequence"/>
</dbReference>
<evidence type="ECO:0000256" key="7">
    <source>
        <dbReference type="ARBA" id="ARBA00023242"/>
    </source>
</evidence>
<feature type="compositionally biased region" description="Acidic residues" evidence="10">
    <location>
        <begin position="762"/>
        <end position="771"/>
    </location>
</feature>
<dbReference type="GO" id="GO:0045003">
    <property type="term" value="P:double-strand break repair via synthesis-dependent strand annealing"/>
    <property type="evidence" value="ECO:0007669"/>
    <property type="project" value="TreeGrafter"/>
</dbReference>
<evidence type="ECO:0000256" key="9">
    <source>
        <dbReference type="RuleBase" id="RU367027"/>
    </source>
</evidence>
<dbReference type="GO" id="GO:0005524">
    <property type="term" value="F:ATP binding"/>
    <property type="evidence" value="ECO:0007669"/>
    <property type="project" value="UniProtKB-UniRule"/>
</dbReference>
<feature type="region of interest" description="Disordered" evidence="10">
    <location>
        <begin position="30"/>
        <end position="60"/>
    </location>
</feature>
<dbReference type="PANTHER" id="PTHR14025:SF20">
    <property type="entry name" value="FANCONI ANEMIA GROUP M PROTEIN"/>
    <property type="match status" value="1"/>
</dbReference>
<keyword evidence="7" id="KW-0539">Nucleus</keyword>
<keyword evidence="5" id="KW-0347">Helicase</keyword>
<proteinExistence type="inferred from homology"/>
<feature type="compositionally biased region" description="Acidic residues" evidence="10">
    <location>
        <begin position="922"/>
        <end position="937"/>
    </location>
</feature>
<accession>A0A0C3BT21</accession>
<dbReference type="PANTHER" id="PTHR14025">
    <property type="entry name" value="FANCONI ANEMIA GROUP M FANCM FAMILY MEMBER"/>
    <property type="match status" value="1"/>
</dbReference>
<evidence type="ECO:0000256" key="2">
    <source>
        <dbReference type="ARBA" id="ARBA00009889"/>
    </source>
</evidence>
<evidence type="ECO:0000256" key="3">
    <source>
        <dbReference type="ARBA" id="ARBA00022741"/>
    </source>
</evidence>
<dbReference type="InterPro" id="IPR011545">
    <property type="entry name" value="DEAD/DEAH_box_helicase_dom"/>
</dbReference>
<keyword evidence="14" id="KW-1185">Reference proteome</keyword>
<dbReference type="CDD" id="cd12091">
    <property type="entry name" value="FANCM_ID"/>
    <property type="match status" value="1"/>
</dbReference>
<dbReference type="FunFam" id="3.40.50.300:FF:000861">
    <property type="entry name" value="Fanconi anemia, complementation group M"/>
    <property type="match status" value="1"/>
</dbReference>
<dbReference type="EMBL" id="KN824277">
    <property type="protein sequence ID" value="KIM34521.1"/>
    <property type="molecule type" value="Genomic_DNA"/>
</dbReference>
<feature type="compositionally biased region" description="Polar residues" evidence="10">
    <location>
        <begin position="973"/>
        <end position="1000"/>
    </location>
</feature>
<dbReference type="SMART" id="SM00490">
    <property type="entry name" value="HELICc"/>
    <property type="match status" value="1"/>
</dbReference>
<reference evidence="13 14" key="1">
    <citation type="submission" date="2014-04" db="EMBL/GenBank/DDBJ databases">
        <authorList>
            <consortium name="DOE Joint Genome Institute"/>
            <person name="Kuo A."/>
            <person name="Zuccaro A."/>
            <person name="Kohler A."/>
            <person name="Nagy L.G."/>
            <person name="Floudas D."/>
            <person name="Copeland A."/>
            <person name="Barry K.W."/>
            <person name="Cichocki N."/>
            <person name="Veneault-Fourrey C."/>
            <person name="LaButti K."/>
            <person name="Lindquist E.A."/>
            <person name="Lipzen A."/>
            <person name="Lundell T."/>
            <person name="Morin E."/>
            <person name="Murat C."/>
            <person name="Sun H."/>
            <person name="Tunlid A."/>
            <person name="Henrissat B."/>
            <person name="Grigoriev I.V."/>
            <person name="Hibbett D.S."/>
            <person name="Martin F."/>
            <person name="Nordberg H.P."/>
            <person name="Cantor M.N."/>
            <person name="Hua S.X."/>
        </authorList>
    </citation>
    <scope>NUCLEOTIDE SEQUENCE [LARGE SCALE GENOMIC DNA]</scope>
    <source>
        <strain evidence="13 14">MAFF 305830</strain>
    </source>
</reference>
<dbReference type="PROSITE" id="PS51194">
    <property type="entry name" value="HELICASE_CTER"/>
    <property type="match status" value="1"/>
</dbReference>
<evidence type="ECO:0000259" key="11">
    <source>
        <dbReference type="PROSITE" id="PS51192"/>
    </source>
</evidence>
<comment type="function">
    <text evidence="9">ATP-dependent DNA helicase involved in DNA damage repair by homologous recombination and in genome maintenance. Capable of unwinding D-loops. Plays a role in limiting crossover recombinants during mitotic DNA double-strand break (DSB) repair. Component of a FANCM-MHF complex which promotes gene conversion at blocked replication forks, probably by reversal of the stalled fork.</text>
</comment>
<evidence type="ECO:0000256" key="5">
    <source>
        <dbReference type="ARBA" id="ARBA00022806"/>
    </source>
</evidence>
<protein>
    <recommendedName>
        <fullName evidence="9">ATP-dependent DNA helicase</fullName>
        <ecNumber evidence="9">3.6.4.12</ecNumber>
    </recommendedName>
</protein>
<evidence type="ECO:0000259" key="12">
    <source>
        <dbReference type="PROSITE" id="PS51194"/>
    </source>
</evidence>
<dbReference type="OrthoDB" id="164902at2759"/>
<evidence type="ECO:0000256" key="4">
    <source>
        <dbReference type="ARBA" id="ARBA00022801"/>
    </source>
</evidence>
<keyword evidence="3" id="KW-0547">Nucleotide-binding</keyword>